<reference evidence="3" key="1">
    <citation type="journal article" date="2020" name="Nature">
        <title>Giant virus diversity and host interactions through global metagenomics.</title>
        <authorList>
            <person name="Schulz F."/>
            <person name="Roux S."/>
            <person name="Paez-Espino D."/>
            <person name="Jungbluth S."/>
            <person name="Walsh D.A."/>
            <person name="Denef V.J."/>
            <person name="McMahon K.D."/>
            <person name="Konstantinidis K.T."/>
            <person name="Eloe-Fadrosh E.A."/>
            <person name="Kyrpides N.C."/>
            <person name="Woyke T."/>
        </authorList>
    </citation>
    <scope>NUCLEOTIDE SEQUENCE</scope>
    <source>
        <strain evidence="3">GVMAG-M-3300020595-32</strain>
    </source>
</reference>
<feature type="transmembrane region" description="Helical" evidence="2">
    <location>
        <begin position="1263"/>
        <end position="1282"/>
    </location>
</feature>
<feature type="transmembrane region" description="Helical" evidence="2">
    <location>
        <begin position="1095"/>
        <end position="1117"/>
    </location>
</feature>
<proteinExistence type="predicted"/>
<accession>A0A6C0CDA6</accession>
<name>A0A6C0CDA6_9ZZZZ</name>
<feature type="transmembrane region" description="Helical" evidence="2">
    <location>
        <begin position="1168"/>
        <end position="1188"/>
    </location>
</feature>
<feature type="region of interest" description="Disordered" evidence="1">
    <location>
        <begin position="1"/>
        <end position="24"/>
    </location>
</feature>
<sequence>MPSQSQMNQISLERNNDITSEPTPNFYKSDTESIIRCPEGKVFQSSHVLSTNGEDLSVLKYTQGDGSSKWFKSDGSLDDSDSYTVDLQCVPKYCDPQGIINSDKEFDVLVDNMVSEIITCNDGYVFDTTNTKLGKVKCGTIPIVNDDGFNKENEVAWIVDNPAAEAICSSEDIGGETQCEETPIPYIISSNTNELYENHERQLNCTWIPEINSGESGFTRSNGYCKFIHRSDFNDSEPICRSMYCSQKSVPYSNRIESADGPLPGPETGAIHGKCVDFDGQIIDNITNSSDCACFKHKSGDVCVDDDNCQWCGYNPEDGSGGYCYSTKTHLDICNINSIANNRGGVCNHTKKDINKPNKPSGGWTKETCENDVCVKKNYWNGLTVSSFETPKELEDNYEPNVDNIDTCVGSNQEWYSGYISHNNNECILENNKILDEYSSQEILIPYYPLQVSADVKLNISDYICVPIDGSTSDASICNSKKKYQCVSDANVPGSEQCEWIENPLRDSIFNWGLNDKLKFVGTGCPTLFSTSKEEILYDIEKEGNYIKLNNATFAPATGQNNLDYIDTCRIIDVKDYSNIFDSNYCSTDINGTSIDDINNCHNPNIKYCPSHDASVDDDEAESICGSDESFIHTVDGEDVRVDGCKYLVEEDLDYESATHGCKQPLIPTGYELKCFPEKTLSYNCSKHVGSNDESSCTNTNYEYYEGNELKIDNKRWSYIGIGEPVNFKDYLLCNTKNVNDVSRTNNELRCNMIGQDKAHWGKLCQLNSDDSIKIPVKHICELAEPVVTDDGDGGATWGKYKNSDGVLEYGCYKDNGEKYNDEDVCGLLVKDDTNQNTLIDRSTVPSVDTDNVLTLVNSPDYDSRSSTCIIDFWGETGDRGEEEYRDICESSVNHSIGFGYKRFEGDRTGMCVNSNNKEITSSISHDHCGISNNIFTNEYTYNDLGTFHSLGSSKLRNQPDVPTTWTGGEISYEDGIHRSECSPSIMNSCNVNCDAGYGGGGEYFCQYNDSGGDICNDIDRKTAYFEQHTDGISKQELCDSYPNCSYEGDSCIHDISKNDGHLEWIGSPCYKIDNTNFSHGIAKLPELDKVIPPFVRVFMFMAVYITLAILIISLIVKFGLKLIGGSLDLSINNVFNSVNKLIDVITDSDKVVRKIILSEGVKKEHKVGYMVFTAGVFIGSYYLFQYIKDYIKDTWSDITNYIKKLKPSSIRMPTQVSQAYAEVRGSDASGVEDESTEFANRLKDRLSGIDLSSDIKFDNLKTIIQTLVGGIVIFIIIALVTKSDLIGKVAQIN</sequence>
<evidence type="ECO:0000256" key="1">
    <source>
        <dbReference type="SAM" id="MobiDB-lite"/>
    </source>
</evidence>
<organism evidence="3">
    <name type="scientific">viral metagenome</name>
    <dbReference type="NCBI Taxonomy" id="1070528"/>
    <lineage>
        <taxon>unclassified sequences</taxon>
        <taxon>metagenomes</taxon>
        <taxon>organismal metagenomes</taxon>
    </lineage>
</organism>
<protein>
    <submittedName>
        <fullName evidence="3">Uncharacterized protein</fullName>
    </submittedName>
</protein>
<evidence type="ECO:0000313" key="3">
    <source>
        <dbReference type="EMBL" id="QHT02726.1"/>
    </source>
</evidence>
<dbReference type="EMBL" id="MN739397">
    <property type="protein sequence ID" value="QHT02726.1"/>
    <property type="molecule type" value="Genomic_DNA"/>
</dbReference>
<keyword evidence="2" id="KW-0472">Membrane</keyword>
<keyword evidence="2" id="KW-1133">Transmembrane helix</keyword>
<evidence type="ECO:0000256" key="2">
    <source>
        <dbReference type="SAM" id="Phobius"/>
    </source>
</evidence>
<keyword evidence="2" id="KW-0812">Transmembrane</keyword>